<keyword evidence="3" id="KW-1185">Reference proteome</keyword>
<evidence type="ECO:0000256" key="1">
    <source>
        <dbReference type="ARBA" id="ARBA00023604"/>
    </source>
</evidence>
<dbReference type="PANTHER" id="PTHR34598:SF3">
    <property type="entry name" value="OXIDOREDUCTASE AN1597"/>
    <property type="match status" value="1"/>
</dbReference>
<evidence type="ECO:0000313" key="3">
    <source>
        <dbReference type="Proteomes" id="UP001600888"/>
    </source>
</evidence>
<organism evidence="2 3">
    <name type="scientific">Diaporthe vaccinii</name>
    <dbReference type="NCBI Taxonomy" id="105482"/>
    <lineage>
        <taxon>Eukaryota</taxon>
        <taxon>Fungi</taxon>
        <taxon>Dikarya</taxon>
        <taxon>Ascomycota</taxon>
        <taxon>Pezizomycotina</taxon>
        <taxon>Sordariomycetes</taxon>
        <taxon>Sordariomycetidae</taxon>
        <taxon>Diaporthales</taxon>
        <taxon>Diaporthaceae</taxon>
        <taxon>Diaporthe</taxon>
        <taxon>Diaporthe eres species complex</taxon>
    </lineage>
</organism>
<gene>
    <name evidence="2" type="ORF">FJTKL_13518</name>
</gene>
<evidence type="ECO:0000313" key="2">
    <source>
        <dbReference type="EMBL" id="KAL2279311.1"/>
    </source>
</evidence>
<dbReference type="Proteomes" id="UP001600888">
    <property type="component" value="Unassembled WGS sequence"/>
</dbReference>
<dbReference type="PANTHER" id="PTHR34598">
    <property type="entry name" value="BLL6449 PROTEIN"/>
    <property type="match status" value="1"/>
</dbReference>
<comment type="caution">
    <text evidence="2">The sequence shown here is derived from an EMBL/GenBank/DDBJ whole genome shotgun (WGS) entry which is preliminary data.</text>
</comment>
<comment type="similarity">
    <text evidence="1">Belongs to the asaB hydroxylase/desaturase family.</text>
</comment>
<accession>A0ABR4EAD3</accession>
<dbReference type="NCBIfam" id="NF041278">
    <property type="entry name" value="CmcJ_NvfI_EfuI"/>
    <property type="match status" value="1"/>
</dbReference>
<reference evidence="2 3" key="1">
    <citation type="submission" date="2024-03" db="EMBL/GenBank/DDBJ databases">
        <title>A high-quality draft genome sequence of Diaporthe vaccinii, a causative agent of upright dieback and viscid rot disease in cranberry plants.</title>
        <authorList>
            <person name="Sarrasin M."/>
            <person name="Lang B.F."/>
            <person name="Burger G."/>
        </authorList>
    </citation>
    <scope>NUCLEOTIDE SEQUENCE [LARGE SCALE GENOMIC DNA]</scope>
    <source>
        <strain evidence="2 3">IS7</strain>
    </source>
</reference>
<sequence length="282" mass="31984">MVDLKTQEQIDSEENRHDVSTSLNYYPVDAGAPVPVMVGNTSVVNNRPSVSIDVVVQDITGHEDEYTLDKNGFQFVHHISQEKNFDDEGRITSEYYAEVELLLKEVTGASRVVAFNHRARRGPSDWAKAGLDNRLNAGPLFKVHVDQSYHGAELQLRNTLPDEADELLKRRYQLINVWRPIQTVLRDPLAIADASTVLDSDLVPAAIIKPNSRSETWAVKPNAAHRWFYRHEHAPDTVVLIKCFDSDTSVARRSPHSAFSYQENEEDPSRQSIEVRAMVFYD</sequence>
<evidence type="ECO:0008006" key="4">
    <source>
        <dbReference type="Google" id="ProtNLM"/>
    </source>
</evidence>
<protein>
    <recommendedName>
        <fullName evidence="4">Methyltransferase</fullName>
    </recommendedName>
</protein>
<dbReference type="EMBL" id="JBAWTH010000077">
    <property type="protein sequence ID" value="KAL2279311.1"/>
    <property type="molecule type" value="Genomic_DNA"/>
</dbReference>
<dbReference type="InterPro" id="IPR044053">
    <property type="entry name" value="AsaB-like"/>
</dbReference>
<proteinExistence type="inferred from homology"/>
<name>A0ABR4EAD3_9PEZI</name>